<comment type="caution">
    <text evidence="1">The sequence shown here is derived from an EMBL/GenBank/DDBJ whole genome shotgun (WGS) entry which is preliminary data.</text>
</comment>
<evidence type="ECO:0000313" key="1">
    <source>
        <dbReference type="EMBL" id="MQY27064.1"/>
    </source>
</evidence>
<organism evidence="1 2">
    <name type="scientific">Nocardia aurantia</name>
    <dbReference type="NCBI Taxonomy" id="2585199"/>
    <lineage>
        <taxon>Bacteria</taxon>
        <taxon>Bacillati</taxon>
        <taxon>Actinomycetota</taxon>
        <taxon>Actinomycetes</taxon>
        <taxon>Mycobacteriales</taxon>
        <taxon>Nocardiaceae</taxon>
        <taxon>Nocardia</taxon>
    </lineage>
</organism>
<proteinExistence type="predicted"/>
<dbReference type="AlphaFoldDB" id="A0A7K0DQG5"/>
<keyword evidence="2" id="KW-1185">Reference proteome</keyword>
<name>A0A7K0DQG5_9NOCA</name>
<dbReference type="EMBL" id="WEGI01000005">
    <property type="protein sequence ID" value="MQY27064.1"/>
    <property type="molecule type" value="Genomic_DNA"/>
</dbReference>
<gene>
    <name evidence="1" type="ORF">NRB56_26460</name>
</gene>
<dbReference type="RefSeq" id="WP_153341772.1">
    <property type="nucleotide sequence ID" value="NZ_WEGI01000005.1"/>
</dbReference>
<dbReference type="Proteomes" id="UP000431401">
    <property type="component" value="Unassembled WGS sequence"/>
</dbReference>
<accession>A0A7K0DQG5</accession>
<reference evidence="1 2" key="1">
    <citation type="submission" date="2019-10" db="EMBL/GenBank/DDBJ databases">
        <title>Nocardia macrotermitis sp. nov. and Nocardia aurantia sp. nov., isolated from the gut of fungus growing-termite Macrotermes natalensis.</title>
        <authorList>
            <person name="Benndorf R."/>
            <person name="Schwitalla J."/>
            <person name="Martin K."/>
            <person name="De Beer W."/>
            <person name="Kaster A.-K."/>
            <person name="Vollmers J."/>
            <person name="Poulsen M."/>
            <person name="Beemelmanns C."/>
        </authorList>
    </citation>
    <scope>NUCLEOTIDE SEQUENCE [LARGE SCALE GENOMIC DNA]</scope>
    <source>
        <strain evidence="1 2">RB56</strain>
    </source>
</reference>
<protein>
    <submittedName>
        <fullName evidence="1">Uncharacterized protein</fullName>
    </submittedName>
</protein>
<sequence length="112" mass="12599">MAEYQYRCDLCGQRTGWYSSDDAADAEYIGHMEVHLDPPPDFGPPRKASRRSRTLFGGATDWQPEPHPHIPLAEKCAICGTSWIPGVDRARSADRITCGKPECVTIHRSWSR</sequence>
<evidence type="ECO:0000313" key="2">
    <source>
        <dbReference type="Proteomes" id="UP000431401"/>
    </source>
</evidence>